<gene>
    <name evidence="2" type="ORF">B0H16DRAFT_1714515</name>
</gene>
<dbReference type="Proteomes" id="UP001215598">
    <property type="component" value="Unassembled WGS sequence"/>
</dbReference>
<evidence type="ECO:0000313" key="3">
    <source>
        <dbReference type="Proteomes" id="UP001215598"/>
    </source>
</evidence>
<proteinExistence type="predicted"/>
<accession>A0AAD7JUN2</accession>
<keyword evidence="3" id="KW-1185">Reference proteome</keyword>
<sequence>MSLCARMLLLAQGPMDYKVHPYVQPTQQVYLTTAALIAAMFVTTVNAEGCYNGGNTNAEECSQFYDDFCTAAVYGARSQCYVLNSGTHCDYSVTGPANPPSYTDCAVAYVWLSYWCETTGGLHTQNGYQYKLDPNDGGSC</sequence>
<protein>
    <recommendedName>
        <fullName evidence="1">Glycan binding protein Y3-like domain-containing protein</fullName>
    </recommendedName>
</protein>
<evidence type="ECO:0000313" key="2">
    <source>
        <dbReference type="EMBL" id="KAJ7772317.1"/>
    </source>
</evidence>
<comment type="caution">
    <text evidence="2">The sequence shown here is derived from an EMBL/GenBank/DDBJ whole genome shotgun (WGS) entry which is preliminary data.</text>
</comment>
<dbReference type="AlphaFoldDB" id="A0AAD7JUN2"/>
<feature type="domain" description="Glycan binding protein Y3-like" evidence="1">
    <location>
        <begin position="60"/>
        <end position="137"/>
    </location>
</feature>
<organism evidence="2 3">
    <name type="scientific">Mycena metata</name>
    <dbReference type="NCBI Taxonomy" id="1033252"/>
    <lineage>
        <taxon>Eukaryota</taxon>
        <taxon>Fungi</taxon>
        <taxon>Dikarya</taxon>
        <taxon>Basidiomycota</taxon>
        <taxon>Agaricomycotina</taxon>
        <taxon>Agaricomycetes</taxon>
        <taxon>Agaricomycetidae</taxon>
        <taxon>Agaricales</taxon>
        <taxon>Marasmiineae</taxon>
        <taxon>Mycenaceae</taxon>
        <taxon>Mycena</taxon>
    </lineage>
</organism>
<name>A0AAD7JUN2_9AGAR</name>
<reference evidence="2" key="1">
    <citation type="submission" date="2023-03" db="EMBL/GenBank/DDBJ databases">
        <title>Massive genome expansion in bonnet fungi (Mycena s.s.) driven by repeated elements and novel gene families across ecological guilds.</title>
        <authorList>
            <consortium name="Lawrence Berkeley National Laboratory"/>
            <person name="Harder C.B."/>
            <person name="Miyauchi S."/>
            <person name="Viragh M."/>
            <person name="Kuo A."/>
            <person name="Thoen E."/>
            <person name="Andreopoulos B."/>
            <person name="Lu D."/>
            <person name="Skrede I."/>
            <person name="Drula E."/>
            <person name="Henrissat B."/>
            <person name="Morin E."/>
            <person name="Kohler A."/>
            <person name="Barry K."/>
            <person name="LaButti K."/>
            <person name="Morin E."/>
            <person name="Salamov A."/>
            <person name="Lipzen A."/>
            <person name="Mereny Z."/>
            <person name="Hegedus B."/>
            <person name="Baldrian P."/>
            <person name="Stursova M."/>
            <person name="Weitz H."/>
            <person name="Taylor A."/>
            <person name="Grigoriev I.V."/>
            <person name="Nagy L.G."/>
            <person name="Martin F."/>
            <person name="Kauserud H."/>
        </authorList>
    </citation>
    <scope>NUCLEOTIDE SEQUENCE</scope>
    <source>
        <strain evidence="2">CBHHK182m</strain>
    </source>
</reference>
<dbReference type="EMBL" id="JARKIB010000014">
    <property type="protein sequence ID" value="KAJ7772317.1"/>
    <property type="molecule type" value="Genomic_DNA"/>
</dbReference>
<evidence type="ECO:0000259" key="1">
    <source>
        <dbReference type="Pfam" id="PF22803"/>
    </source>
</evidence>
<dbReference type="InterPro" id="IPR054443">
    <property type="entry name" value="Y3-like_dom"/>
</dbReference>
<dbReference type="Pfam" id="PF22803">
    <property type="entry name" value="GBD_Y3"/>
    <property type="match status" value="1"/>
</dbReference>